<comment type="caution">
    <text evidence="2">The sequence shown here is derived from an EMBL/GenBank/DDBJ whole genome shotgun (WGS) entry which is preliminary data.</text>
</comment>
<accession>A0A1F5Z5M4</accession>
<dbReference type="EMBL" id="MFJG01000003">
    <property type="protein sequence ID" value="OGG07693.1"/>
    <property type="molecule type" value="Genomic_DNA"/>
</dbReference>
<feature type="region of interest" description="Disordered" evidence="1">
    <location>
        <begin position="1"/>
        <end position="22"/>
    </location>
</feature>
<dbReference type="AlphaFoldDB" id="A0A1F5Z5M4"/>
<evidence type="ECO:0000313" key="3">
    <source>
        <dbReference type="Proteomes" id="UP000178681"/>
    </source>
</evidence>
<sequence>MGLKNLRKESLNSRRRNSQGHGGFVASAAIDMAIRRREDKATAMRIFKNMLQKLIDDGILSNGSSVDSQGSVRIPGESKRVDIFTFFPDDEQK</sequence>
<reference evidence="2 3" key="1">
    <citation type="journal article" date="2016" name="Nat. Commun.">
        <title>Thousands of microbial genomes shed light on interconnected biogeochemical processes in an aquifer system.</title>
        <authorList>
            <person name="Anantharaman K."/>
            <person name="Brown C.T."/>
            <person name="Hug L.A."/>
            <person name="Sharon I."/>
            <person name="Castelle C.J."/>
            <person name="Probst A.J."/>
            <person name="Thomas B.C."/>
            <person name="Singh A."/>
            <person name="Wilkins M.J."/>
            <person name="Karaoz U."/>
            <person name="Brodie E.L."/>
            <person name="Williams K.H."/>
            <person name="Hubbard S.S."/>
            <person name="Banfield J.F."/>
        </authorList>
    </citation>
    <scope>NUCLEOTIDE SEQUENCE [LARGE SCALE GENOMIC DNA]</scope>
</reference>
<dbReference type="STRING" id="1798377.A2872_01905"/>
<evidence type="ECO:0000313" key="2">
    <source>
        <dbReference type="EMBL" id="OGG07693.1"/>
    </source>
</evidence>
<name>A0A1F5Z5M4_9BACT</name>
<gene>
    <name evidence="2" type="ORF">A2872_01905</name>
</gene>
<feature type="compositionally biased region" description="Basic and acidic residues" evidence="1">
    <location>
        <begin position="1"/>
        <end position="12"/>
    </location>
</feature>
<dbReference type="Proteomes" id="UP000178681">
    <property type="component" value="Unassembled WGS sequence"/>
</dbReference>
<protein>
    <submittedName>
        <fullName evidence="2">Uncharacterized protein</fullName>
    </submittedName>
</protein>
<proteinExistence type="predicted"/>
<evidence type="ECO:0000256" key="1">
    <source>
        <dbReference type="SAM" id="MobiDB-lite"/>
    </source>
</evidence>
<organism evidence="2 3">
    <name type="scientific">Candidatus Gottesmanbacteria bacterium RIFCSPHIGHO2_01_FULL_42_12</name>
    <dbReference type="NCBI Taxonomy" id="1798377"/>
    <lineage>
        <taxon>Bacteria</taxon>
        <taxon>Candidatus Gottesmaniibacteriota</taxon>
    </lineage>
</organism>